<dbReference type="EMBL" id="JAEAOA010000978">
    <property type="protein sequence ID" value="KAK3610842.1"/>
    <property type="molecule type" value="Genomic_DNA"/>
</dbReference>
<dbReference type="PANTHER" id="PTHR42721">
    <property type="entry name" value="SUGAR HYDROLASE-RELATED"/>
    <property type="match status" value="1"/>
</dbReference>
<evidence type="ECO:0000259" key="6">
    <source>
        <dbReference type="SMART" id="SM01217"/>
    </source>
</evidence>
<dbReference type="InterPro" id="IPR026891">
    <property type="entry name" value="Fn3-like"/>
</dbReference>
<proteinExistence type="inferred from homology"/>
<comment type="similarity">
    <text evidence="1 5">Belongs to the glycosyl hydrolase 3 family.</text>
</comment>
<dbReference type="Pfam" id="PF14310">
    <property type="entry name" value="Fn3-like"/>
    <property type="match status" value="2"/>
</dbReference>
<comment type="caution">
    <text evidence="7">The sequence shown here is derived from an EMBL/GenBank/DDBJ whole genome shotgun (WGS) entry which is preliminary data.</text>
</comment>
<dbReference type="InterPro" id="IPR036881">
    <property type="entry name" value="Glyco_hydro_3_C_sf"/>
</dbReference>
<keyword evidence="2" id="KW-0732">Signal</keyword>
<reference evidence="7" key="2">
    <citation type="journal article" date="2021" name="Genome Biol. Evol.">
        <title>Developing a high-quality reference genome for a parasitic bivalve with doubly uniparental inheritance (Bivalvia: Unionida).</title>
        <authorList>
            <person name="Smith C.H."/>
        </authorList>
    </citation>
    <scope>NUCLEOTIDE SEQUENCE</scope>
    <source>
        <strain evidence="7">CHS0354</strain>
        <tissue evidence="7">Mantle</tissue>
    </source>
</reference>
<dbReference type="InterPro" id="IPR013783">
    <property type="entry name" value="Ig-like_fold"/>
</dbReference>
<organism evidence="7 8">
    <name type="scientific">Potamilus streckersoni</name>
    <dbReference type="NCBI Taxonomy" id="2493646"/>
    <lineage>
        <taxon>Eukaryota</taxon>
        <taxon>Metazoa</taxon>
        <taxon>Spiralia</taxon>
        <taxon>Lophotrochozoa</taxon>
        <taxon>Mollusca</taxon>
        <taxon>Bivalvia</taxon>
        <taxon>Autobranchia</taxon>
        <taxon>Heteroconchia</taxon>
        <taxon>Palaeoheterodonta</taxon>
        <taxon>Unionida</taxon>
        <taxon>Unionoidea</taxon>
        <taxon>Unionidae</taxon>
        <taxon>Ambleminae</taxon>
        <taxon>Lampsilini</taxon>
        <taxon>Potamilus</taxon>
    </lineage>
</organism>
<name>A0AAE0TIA7_9BIVA</name>
<dbReference type="InterPro" id="IPR017853">
    <property type="entry name" value="GH"/>
</dbReference>
<evidence type="ECO:0000256" key="2">
    <source>
        <dbReference type="ARBA" id="ARBA00022729"/>
    </source>
</evidence>
<dbReference type="InterPro" id="IPR044993">
    <property type="entry name" value="BXL"/>
</dbReference>
<evidence type="ECO:0000256" key="5">
    <source>
        <dbReference type="RuleBase" id="RU361161"/>
    </source>
</evidence>
<evidence type="ECO:0000313" key="8">
    <source>
        <dbReference type="Proteomes" id="UP001195483"/>
    </source>
</evidence>
<evidence type="ECO:0000256" key="3">
    <source>
        <dbReference type="ARBA" id="ARBA00022801"/>
    </source>
</evidence>
<dbReference type="InterPro" id="IPR002772">
    <property type="entry name" value="Glyco_hydro_3_C"/>
</dbReference>
<keyword evidence="3 5" id="KW-0378">Hydrolase</keyword>
<dbReference type="InterPro" id="IPR001764">
    <property type="entry name" value="Glyco_hydro_3_N"/>
</dbReference>
<dbReference type="Pfam" id="PF00933">
    <property type="entry name" value="Glyco_hydro_3"/>
    <property type="match status" value="1"/>
</dbReference>
<reference evidence="7" key="3">
    <citation type="submission" date="2023-05" db="EMBL/GenBank/DDBJ databases">
        <authorList>
            <person name="Smith C.H."/>
        </authorList>
    </citation>
    <scope>NUCLEOTIDE SEQUENCE</scope>
    <source>
        <strain evidence="7">CHS0354</strain>
        <tissue evidence="7">Mantle</tissue>
    </source>
</reference>
<feature type="domain" description="Fibronectin type III-like" evidence="6">
    <location>
        <begin position="662"/>
        <end position="732"/>
    </location>
</feature>
<dbReference type="PANTHER" id="PTHR42721:SF42">
    <property type="entry name" value="FIBRONECTIN TYPE III-LIKE DOMAIN-CONTAINING PROTEIN"/>
    <property type="match status" value="1"/>
</dbReference>
<dbReference type="AlphaFoldDB" id="A0AAE0TIA7"/>
<protein>
    <recommendedName>
        <fullName evidence="6">Fibronectin type III-like domain-containing protein</fullName>
    </recommendedName>
</protein>
<keyword evidence="4 5" id="KW-0326">Glycosidase</keyword>
<dbReference type="GO" id="GO:0045493">
    <property type="term" value="P:xylan catabolic process"/>
    <property type="evidence" value="ECO:0007669"/>
    <property type="project" value="InterPro"/>
</dbReference>
<dbReference type="Pfam" id="PF01915">
    <property type="entry name" value="Glyco_hydro_3_C"/>
    <property type="match status" value="2"/>
</dbReference>
<dbReference type="SUPFAM" id="SSF51445">
    <property type="entry name" value="(Trans)glycosidases"/>
    <property type="match status" value="1"/>
</dbReference>
<keyword evidence="8" id="KW-1185">Reference proteome</keyword>
<dbReference type="GO" id="GO:0046556">
    <property type="term" value="F:alpha-L-arabinofuranosidase activity"/>
    <property type="evidence" value="ECO:0007669"/>
    <property type="project" value="TreeGrafter"/>
</dbReference>
<evidence type="ECO:0000313" key="7">
    <source>
        <dbReference type="EMBL" id="KAK3610842.1"/>
    </source>
</evidence>
<dbReference type="Gene3D" id="3.40.50.1700">
    <property type="entry name" value="Glycoside hydrolase family 3 C-terminal domain"/>
    <property type="match status" value="2"/>
</dbReference>
<dbReference type="InterPro" id="IPR036962">
    <property type="entry name" value="Glyco_hydro_3_N_sf"/>
</dbReference>
<dbReference type="SMART" id="SM01217">
    <property type="entry name" value="Fn3_like"/>
    <property type="match status" value="2"/>
</dbReference>
<dbReference type="Gene3D" id="2.60.40.10">
    <property type="entry name" value="Immunoglobulins"/>
    <property type="match status" value="1"/>
</dbReference>
<dbReference type="SUPFAM" id="SSF52279">
    <property type="entry name" value="Beta-D-glucan exohydrolase, C-terminal domain"/>
    <property type="match status" value="2"/>
</dbReference>
<accession>A0AAE0TIA7</accession>
<dbReference type="InterPro" id="IPR019800">
    <property type="entry name" value="Glyco_hydro_3_AS"/>
</dbReference>
<dbReference type="GO" id="GO:0009044">
    <property type="term" value="F:xylan 1,4-beta-xylosidase activity"/>
    <property type="evidence" value="ECO:0007669"/>
    <property type="project" value="InterPro"/>
</dbReference>
<gene>
    <name evidence="7" type="ORF">CHS0354_015699</name>
</gene>
<dbReference type="PROSITE" id="PS00775">
    <property type="entry name" value="GLYCOSYL_HYDROL_F3"/>
    <property type="match status" value="1"/>
</dbReference>
<evidence type="ECO:0000256" key="1">
    <source>
        <dbReference type="ARBA" id="ARBA00005336"/>
    </source>
</evidence>
<dbReference type="GO" id="GO:0031222">
    <property type="term" value="P:arabinan catabolic process"/>
    <property type="evidence" value="ECO:0007669"/>
    <property type="project" value="TreeGrafter"/>
</dbReference>
<sequence length="947" mass="103929">MAEAGKLTDPKVTFTFCLFLLIVYPFLSSAIRNDVRDIYPFQNTSLSFEQRVEDLVSRLELSELAQQMAKGGGSKEGGPSPAIERLGIRPFQWSTECIHGDSAPGYTTSFPQSIGMAAAFSPSLIYEVAEAISVEVRAKHNDFVSKKSYVEHSGLACFSPVINIMRHPLWGRNQETYGEDPYLSGVYAAHFASGLRGTHPRFYRAAAICKHFDAHGGPEDLPVSRLSFNAIVPERDLRMTYLPQFKACAQGGALGVMCSYNSLNGIPACANKKLLTDILRTEWGFDGFVVSDAGAIEFIIEWHHYLNNIIDTAAACVKAGLNLELHPGYPQGIFDSLEQVVNDGKLTKEMLVERVKPLFLARMKFGEFDPPETNPYTQLNLSDVMTPEHQALSLKTAVESFVLLKNKGFLPMRDRLKSIAIVGPFADNPDQIMGNYAPNPDPKTIFTPKTGLSPLADTSYVVSGCSDTKCLDYDVEGIIKAVSKADVTFLCVGTGQAVETENFDRPSMKLPGYQPFLIQDVIKKALGPVVLLVFSGGPVNIVEAVSADNVVAIIQCFFPNQGTGVALYQMITMKSSLDNPAGRLPFTWYATDEQIPSMTNYSMVNGTYRYFNGDPLFPFGYGLSYTTFQYNDLVLTPTKVKAGDNVTVTFNITNTGSLSGSEVYEVYMSWLNATVPTPKYQLVGFNRTLIDKGQTVAISTQINSQQMAVWVDGKGFVIEPALGPVVLLVFSGGPVNIVEAVSADNVVAIIQCFFPNQGTGVALYQMITMKSSLDNPAGRLPFTWYATDEQIPSMTNYSMVNGTYRYFNGDPLFPFGYGLSYTTFQYNDLVLTPTKVKAGDNVTVTFNITNTGSLSGSEVYEVYMSWLNATVPTPKYQLVGFNRTLIDKGQTVAISTQINSQQMAVWVDGKGFVIEPGDMVVYAGGQLPNQKVQVSSNILRTVFTIYT</sequence>
<evidence type="ECO:0000256" key="4">
    <source>
        <dbReference type="ARBA" id="ARBA00023295"/>
    </source>
</evidence>
<dbReference type="Gene3D" id="3.20.20.300">
    <property type="entry name" value="Glycoside hydrolase, family 3, N-terminal domain"/>
    <property type="match status" value="1"/>
</dbReference>
<feature type="domain" description="Fibronectin type III-like" evidence="6">
    <location>
        <begin position="858"/>
        <end position="927"/>
    </location>
</feature>
<dbReference type="Proteomes" id="UP001195483">
    <property type="component" value="Unassembled WGS sequence"/>
</dbReference>
<reference evidence="7" key="1">
    <citation type="journal article" date="2021" name="Genome Biol. Evol.">
        <title>A High-Quality Reference Genome for a Parasitic Bivalve with Doubly Uniparental Inheritance (Bivalvia: Unionida).</title>
        <authorList>
            <person name="Smith C.H."/>
        </authorList>
    </citation>
    <scope>NUCLEOTIDE SEQUENCE</scope>
    <source>
        <strain evidence="7">CHS0354</strain>
    </source>
</reference>
<dbReference type="PRINTS" id="PR00133">
    <property type="entry name" value="GLHYDRLASE3"/>
</dbReference>